<reference evidence="2" key="2">
    <citation type="journal article" date="2022" name="Hortic Res">
        <title>The genome of Dioscorea zingiberensis sheds light on the biosynthesis, origin and evolution of the medicinally important diosgenin saponins.</title>
        <authorList>
            <person name="Li Y."/>
            <person name="Tan C."/>
            <person name="Li Z."/>
            <person name="Guo J."/>
            <person name="Li S."/>
            <person name="Chen X."/>
            <person name="Wang C."/>
            <person name="Dai X."/>
            <person name="Yang H."/>
            <person name="Song W."/>
            <person name="Hou L."/>
            <person name="Xu J."/>
            <person name="Tong Z."/>
            <person name="Xu A."/>
            <person name="Yuan X."/>
            <person name="Wang W."/>
            <person name="Yang Q."/>
            <person name="Chen L."/>
            <person name="Sun Z."/>
            <person name="Wang K."/>
            <person name="Pan B."/>
            <person name="Chen J."/>
            <person name="Bao Y."/>
            <person name="Liu F."/>
            <person name="Qi X."/>
            <person name="Gang D.R."/>
            <person name="Wen J."/>
            <person name="Li J."/>
        </authorList>
    </citation>
    <scope>NUCLEOTIDE SEQUENCE</scope>
    <source>
        <strain evidence="2">Dzin_1.0</strain>
    </source>
</reference>
<feature type="compositionally biased region" description="Basic and acidic residues" evidence="1">
    <location>
        <begin position="1"/>
        <end position="11"/>
    </location>
</feature>
<evidence type="ECO:0000313" key="2">
    <source>
        <dbReference type="EMBL" id="KAJ0972733.1"/>
    </source>
</evidence>
<comment type="caution">
    <text evidence="2">The sequence shown here is derived from an EMBL/GenBank/DDBJ whole genome shotgun (WGS) entry which is preliminary data.</text>
</comment>
<name>A0A9D5CGC3_9LILI</name>
<dbReference type="AlphaFoldDB" id="A0A9D5CGC3"/>
<feature type="compositionally biased region" description="Polar residues" evidence="1">
    <location>
        <begin position="15"/>
        <end position="24"/>
    </location>
</feature>
<protein>
    <submittedName>
        <fullName evidence="2">Uncharacterized protein</fullName>
    </submittedName>
</protein>
<evidence type="ECO:0000256" key="1">
    <source>
        <dbReference type="SAM" id="MobiDB-lite"/>
    </source>
</evidence>
<feature type="region of interest" description="Disordered" evidence="1">
    <location>
        <begin position="1"/>
        <end position="24"/>
    </location>
</feature>
<reference evidence="2" key="1">
    <citation type="submission" date="2021-03" db="EMBL/GenBank/DDBJ databases">
        <authorList>
            <person name="Li Z."/>
            <person name="Yang C."/>
        </authorList>
    </citation>
    <scope>NUCLEOTIDE SEQUENCE</scope>
    <source>
        <strain evidence="2">Dzin_1.0</strain>
        <tissue evidence="2">Leaf</tissue>
    </source>
</reference>
<sequence length="138" mass="14876">MATKLLSRETLRSGAPSQVELNSGEQMEYASCGQPVKGDVKGKGPLKPVEATEDINQAKVGGEGTTVTVSQSYNVEAMADTELPMEGGEEEGEVGGEDTVFSHNYNFRQGKEKTSRGLREDLVRLELLRTTGSRQEPG</sequence>
<dbReference type="Proteomes" id="UP001085076">
    <property type="component" value="Miscellaneous, Linkage group lg05"/>
</dbReference>
<dbReference type="EMBL" id="JAGGNH010000005">
    <property type="protein sequence ID" value="KAJ0972733.1"/>
    <property type="molecule type" value="Genomic_DNA"/>
</dbReference>
<evidence type="ECO:0000313" key="3">
    <source>
        <dbReference type="Proteomes" id="UP001085076"/>
    </source>
</evidence>
<organism evidence="2 3">
    <name type="scientific">Dioscorea zingiberensis</name>
    <dbReference type="NCBI Taxonomy" id="325984"/>
    <lineage>
        <taxon>Eukaryota</taxon>
        <taxon>Viridiplantae</taxon>
        <taxon>Streptophyta</taxon>
        <taxon>Embryophyta</taxon>
        <taxon>Tracheophyta</taxon>
        <taxon>Spermatophyta</taxon>
        <taxon>Magnoliopsida</taxon>
        <taxon>Liliopsida</taxon>
        <taxon>Dioscoreales</taxon>
        <taxon>Dioscoreaceae</taxon>
        <taxon>Dioscorea</taxon>
    </lineage>
</organism>
<keyword evidence="3" id="KW-1185">Reference proteome</keyword>
<gene>
    <name evidence="2" type="ORF">J5N97_020692</name>
</gene>
<accession>A0A9D5CGC3</accession>
<proteinExistence type="predicted"/>